<dbReference type="InterPro" id="IPR050512">
    <property type="entry name" value="Sulf_AdTrans/APS_kinase"/>
</dbReference>
<dbReference type="InterPro" id="IPR002891">
    <property type="entry name" value="APS"/>
</dbReference>
<dbReference type="PANTHER" id="PTHR42700">
    <property type="entry name" value="SULFATE ADENYLYLTRANSFERASE"/>
    <property type="match status" value="1"/>
</dbReference>
<evidence type="ECO:0000256" key="1">
    <source>
        <dbReference type="ARBA" id="ARBA00012121"/>
    </source>
</evidence>
<dbReference type="PANTHER" id="PTHR42700:SF1">
    <property type="entry name" value="SULFATE ADENYLYLTRANSFERASE"/>
    <property type="match status" value="1"/>
</dbReference>
<dbReference type="Gene3D" id="3.40.50.300">
    <property type="entry name" value="P-loop containing nucleotide triphosphate hydrolases"/>
    <property type="match status" value="1"/>
</dbReference>
<dbReference type="SUPFAM" id="SSF52540">
    <property type="entry name" value="P-loop containing nucleoside triphosphate hydrolases"/>
    <property type="match status" value="1"/>
</dbReference>
<dbReference type="GO" id="GO:0005737">
    <property type="term" value="C:cytoplasm"/>
    <property type="evidence" value="ECO:0007669"/>
    <property type="project" value="TreeGrafter"/>
</dbReference>
<evidence type="ECO:0000256" key="3">
    <source>
        <dbReference type="ARBA" id="ARBA00022741"/>
    </source>
</evidence>
<dbReference type="GO" id="GO:0004020">
    <property type="term" value="F:adenylylsulfate kinase activity"/>
    <property type="evidence" value="ECO:0007669"/>
    <property type="project" value="UniProtKB-EC"/>
</dbReference>
<dbReference type="InterPro" id="IPR059117">
    <property type="entry name" value="APS_kinase_dom"/>
</dbReference>
<dbReference type="Pfam" id="PF01583">
    <property type="entry name" value="APS_kinase"/>
    <property type="match status" value="1"/>
</dbReference>
<feature type="domain" description="APS kinase" evidence="6">
    <location>
        <begin position="26"/>
        <end position="175"/>
    </location>
</feature>
<dbReference type="InterPro" id="IPR027417">
    <property type="entry name" value="P-loop_NTPase"/>
</dbReference>
<reference evidence="7" key="1">
    <citation type="submission" date="2018-05" db="EMBL/GenBank/DDBJ databases">
        <authorList>
            <person name="Lanie J.A."/>
            <person name="Ng W.-L."/>
            <person name="Kazmierczak K.M."/>
            <person name="Andrzejewski T.M."/>
            <person name="Davidsen T.M."/>
            <person name="Wayne K.J."/>
            <person name="Tettelin H."/>
            <person name="Glass J.I."/>
            <person name="Rusch D."/>
            <person name="Podicherti R."/>
            <person name="Tsui H.-C.T."/>
            <person name="Winkler M.E."/>
        </authorList>
    </citation>
    <scope>NUCLEOTIDE SEQUENCE</scope>
</reference>
<organism evidence="7">
    <name type="scientific">marine metagenome</name>
    <dbReference type="NCBI Taxonomy" id="408172"/>
    <lineage>
        <taxon>unclassified sequences</taxon>
        <taxon>metagenomes</taxon>
        <taxon>ecological metagenomes</taxon>
    </lineage>
</organism>
<dbReference type="GO" id="GO:0019379">
    <property type="term" value="P:sulfate assimilation, phosphoadenylyl sulfate reduction by phosphoadenylyl-sulfate reductase (thioredoxin)"/>
    <property type="evidence" value="ECO:0007669"/>
    <property type="project" value="TreeGrafter"/>
</dbReference>
<keyword evidence="3" id="KW-0547">Nucleotide-binding</keyword>
<dbReference type="CDD" id="cd02027">
    <property type="entry name" value="APSK"/>
    <property type="match status" value="1"/>
</dbReference>
<sequence length="204" mass="23171">MTYLTKTIYHPSKINRKQKEKKNGHQSAVLWFTGLSGSGKSTLAHAVEEKLHFIGCHTFVLDGDNVRHGLCSDLGFSLEDRTENIRRVGELVKLTTEAGAISLTAFISPILEDRKKVRALMPKGRFFEIYCQCPLELCEQRDHKGLYKLARMGKIENFTGISSPYEPPENPELVFDTERTSLEECVDQVLALLYEKKIIQRVSP</sequence>
<dbReference type="EC" id="2.7.1.25" evidence="1"/>
<dbReference type="GO" id="GO:0010134">
    <property type="term" value="P:sulfate assimilation via adenylyl sulfate reduction"/>
    <property type="evidence" value="ECO:0007669"/>
    <property type="project" value="TreeGrafter"/>
</dbReference>
<evidence type="ECO:0000256" key="2">
    <source>
        <dbReference type="ARBA" id="ARBA00022679"/>
    </source>
</evidence>
<keyword evidence="4" id="KW-0418">Kinase</keyword>
<evidence type="ECO:0000256" key="5">
    <source>
        <dbReference type="ARBA" id="ARBA00022840"/>
    </source>
</evidence>
<keyword evidence="2" id="KW-0808">Transferase</keyword>
<keyword evidence="5" id="KW-0067">ATP-binding</keyword>
<accession>A0A381VBU6</accession>
<dbReference type="NCBIfam" id="TIGR00455">
    <property type="entry name" value="apsK"/>
    <property type="match status" value="1"/>
</dbReference>
<evidence type="ECO:0000256" key="4">
    <source>
        <dbReference type="ARBA" id="ARBA00022777"/>
    </source>
</evidence>
<dbReference type="GO" id="GO:0005524">
    <property type="term" value="F:ATP binding"/>
    <property type="evidence" value="ECO:0007669"/>
    <property type="project" value="UniProtKB-KW"/>
</dbReference>
<evidence type="ECO:0000259" key="6">
    <source>
        <dbReference type="Pfam" id="PF01583"/>
    </source>
</evidence>
<proteinExistence type="inferred from homology"/>
<dbReference type="NCBIfam" id="NF003013">
    <property type="entry name" value="PRK03846.1"/>
    <property type="match status" value="1"/>
</dbReference>
<dbReference type="AlphaFoldDB" id="A0A381VBU6"/>
<dbReference type="GO" id="GO:0004781">
    <property type="term" value="F:sulfate adenylyltransferase (ATP) activity"/>
    <property type="evidence" value="ECO:0007669"/>
    <property type="project" value="TreeGrafter"/>
</dbReference>
<dbReference type="FunFam" id="3.40.50.300:FF:000212">
    <property type="entry name" value="Adenylyl-sulfate kinase"/>
    <property type="match status" value="1"/>
</dbReference>
<protein>
    <recommendedName>
        <fullName evidence="1">adenylyl-sulfate kinase</fullName>
        <ecNumber evidence="1">2.7.1.25</ecNumber>
    </recommendedName>
</protein>
<name>A0A381VBU6_9ZZZZ</name>
<dbReference type="EMBL" id="UINC01008409">
    <property type="protein sequence ID" value="SVA37846.1"/>
    <property type="molecule type" value="Genomic_DNA"/>
</dbReference>
<evidence type="ECO:0000313" key="7">
    <source>
        <dbReference type="EMBL" id="SVA37846.1"/>
    </source>
</evidence>
<dbReference type="HAMAP" id="MF_00065">
    <property type="entry name" value="Adenylyl_sulf_kinase"/>
    <property type="match status" value="1"/>
</dbReference>
<gene>
    <name evidence="7" type="ORF">METZ01_LOCUS90700</name>
</gene>